<dbReference type="RefSeq" id="WP_117315420.1">
    <property type="nucleotide sequence ID" value="NZ_CP031769.1"/>
</dbReference>
<evidence type="ECO:0000313" key="3">
    <source>
        <dbReference type="Proteomes" id="UP000262073"/>
    </source>
</evidence>
<evidence type="ECO:0000313" key="2">
    <source>
        <dbReference type="EMBL" id="AXR05412.1"/>
    </source>
</evidence>
<feature type="transmembrane region" description="Helical" evidence="1">
    <location>
        <begin position="200"/>
        <end position="220"/>
    </location>
</feature>
<feature type="transmembrane region" description="Helical" evidence="1">
    <location>
        <begin position="12"/>
        <end position="32"/>
    </location>
</feature>
<dbReference type="PANTHER" id="PTHR30199:SF0">
    <property type="entry name" value="INNER MEMBRANE PROTEIN YDCO"/>
    <property type="match status" value="1"/>
</dbReference>
<dbReference type="GO" id="GO:0005886">
    <property type="term" value="C:plasma membrane"/>
    <property type="evidence" value="ECO:0007669"/>
    <property type="project" value="TreeGrafter"/>
</dbReference>
<keyword evidence="1" id="KW-0812">Transmembrane</keyword>
<protein>
    <submittedName>
        <fullName evidence="2">Benzoate transporter BenE</fullName>
    </submittedName>
</protein>
<evidence type="ECO:0000256" key="1">
    <source>
        <dbReference type="SAM" id="Phobius"/>
    </source>
</evidence>
<dbReference type="Pfam" id="PF03594">
    <property type="entry name" value="BenE"/>
    <property type="match status" value="1"/>
</dbReference>
<dbReference type="GO" id="GO:0042925">
    <property type="term" value="F:benzoate transmembrane transporter activity"/>
    <property type="evidence" value="ECO:0007669"/>
    <property type="project" value="InterPro"/>
</dbReference>
<dbReference type="OrthoDB" id="9792424at2"/>
<dbReference type="PANTHER" id="PTHR30199">
    <property type="entry name" value="MFS FAMILY TRANSPORTER, PREDICTED SUBSTRATE BENZOATE"/>
    <property type="match status" value="1"/>
</dbReference>
<feature type="transmembrane region" description="Helical" evidence="1">
    <location>
        <begin position="343"/>
        <end position="362"/>
    </location>
</feature>
<keyword evidence="3" id="KW-1185">Reference proteome</keyword>
<feature type="transmembrane region" description="Helical" evidence="1">
    <location>
        <begin position="317"/>
        <end position="336"/>
    </location>
</feature>
<accession>A0A346NIQ5</accession>
<feature type="transmembrane region" description="Helical" evidence="1">
    <location>
        <begin position="118"/>
        <end position="140"/>
    </location>
</feature>
<dbReference type="EMBL" id="CP031769">
    <property type="protein sequence ID" value="AXR05412.1"/>
    <property type="molecule type" value="Genomic_DNA"/>
</dbReference>
<organism evidence="2 3">
    <name type="scientific">Salinimonas sediminis</name>
    <dbReference type="NCBI Taxonomy" id="2303538"/>
    <lineage>
        <taxon>Bacteria</taxon>
        <taxon>Pseudomonadati</taxon>
        <taxon>Pseudomonadota</taxon>
        <taxon>Gammaproteobacteria</taxon>
        <taxon>Alteromonadales</taxon>
        <taxon>Alteromonadaceae</taxon>
        <taxon>Alteromonas/Salinimonas group</taxon>
        <taxon>Salinimonas</taxon>
    </lineage>
</organism>
<reference evidence="2 3" key="1">
    <citation type="submission" date="2018-08" db="EMBL/GenBank/DDBJ databases">
        <title>Salinimonas sediminis sp. nov., a piezophilic bacterium isolated from a deep-sea sediment sample from the New Britain Trench.</title>
        <authorList>
            <person name="Cao J."/>
        </authorList>
    </citation>
    <scope>NUCLEOTIDE SEQUENCE [LARGE SCALE GENOMIC DNA]</scope>
    <source>
        <strain evidence="2 3">N102</strain>
    </source>
</reference>
<feature type="transmembrane region" description="Helical" evidence="1">
    <location>
        <begin position="171"/>
        <end position="194"/>
    </location>
</feature>
<sequence>MLKQLSLSHVTAGVTAVVVGYSSAVVLVIQAAQTAGATPAMITSWLLALGIGMGLSCIVFSWWYKVPVVTAWSTPGAAFLIGAVGGYPLNEVIGAFLLAGICSLLVAQSRWLQQKISAIPDAISSAMLAGIILPVCLNIFADVSQYPLISAMFLLTYIVGYHFFPRYMMLCLLALAIVTGLSFDSVDTHSWVWAVAMPVWVTPSFSVSAAVSLALPLFLITQLSQNLPGMAILKAHNYQPRHQVVLSGLAVLQIVTAPFGGFSYNYAAITAAICMGESAGSERSQRFRAAIVAGVVYVLMGFAAALVVQIFVAMPEVIVHLLAGLALVATLQSALVRSMDNHAVRHPALLTLVCTASGMSLFQLGAPVWGLALGLALLGVATLQQHSHRHK</sequence>
<feature type="transmembrane region" description="Helical" evidence="1">
    <location>
        <begin position="44"/>
        <end position="64"/>
    </location>
</feature>
<dbReference type="InterPro" id="IPR004711">
    <property type="entry name" value="Benzoate_Transporter"/>
</dbReference>
<dbReference type="KEGG" id="salm:D0Y50_02935"/>
<feature type="transmembrane region" description="Helical" evidence="1">
    <location>
        <begin position="289"/>
        <end position="311"/>
    </location>
</feature>
<dbReference type="NCBIfam" id="TIGR00843">
    <property type="entry name" value="benE"/>
    <property type="match status" value="1"/>
</dbReference>
<gene>
    <name evidence="2" type="primary">benE</name>
    <name evidence="2" type="ORF">D0Y50_02935</name>
</gene>
<name>A0A346NIQ5_9ALTE</name>
<feature type="transmembrane region" description="Helical" evidence="1">
    <location>
        <begin position="76"/>
        <end position="106"/>
    </location>
</feature>
<proteinExistence type="predicted"/>
<dbReference type="Proteomes" id="UP000262073">
    <property type="component" value="Chromosome"/>
</dbReference>
<keyword evidence="1" id="KW-0472">Membrane</keyword>
<keyword evidence="1" id="KW-1133">Transmembrane helix</keyword>
<dbReference type="AlphaFoldDB" id="A0A346NIQ5"/>